<dbReference type="InterPro" id="IPR020846">
    <property type="entry name" value="MFS_dom"/>
</dbReference>
<dbReference type="FunFam" id="1.20.1250.20:FF:000064">
    <property type="entry name" value="MFS allantoate transporter"/>
    <property type="match status" value="1"/>
</dbReference>
<dbReference type="InterPro" id="IPR011701">
    <property type="entry name" value="MFS"/>
</dbReference>
<keyword evidence="3 7" id="KW-0812">Transmembrane</keyword>
<reference evidence="9" key="1">
    <citation type="submission" date="2020-10" db="EMBL/GenBank/DDBJ databases">
        <title>High-Quality Genome Resource of Clonostachys rosea strain S41 by Oxford Nanopore Long-Read Sequencing.</title>
        <authorList>
            <person name="Wang H."/>
        </authorList>
    </citation>
    <scope>NUCLEOTIDE SEQUENCE</scope>
    <source>
        <strain evidence="9">S41</strain>
    </source>
</reference>
<dbReference type="PROSITE" id="PS50850">
    <property type="entry name" value="MFS"/>
    <property type="match status" value="1"/>
</dbReference>
<comment type="caution">
    <text evidence="9">The sequence shown here is derived from an EMBL/GenBank/DDBJ whole genome shotgun (WGS) entry which is preliminary data.</text>
</comment>
<keyword evidence="4 7" id="KW-1133">Transmembrane helix</keyword>
<feature type="transmembrane region" description="Helical" evidence="7">
    <location>
        <begin position="77"/>
        <end position="100"/>
    </location>
</feature>
<dbReference type="EMBL" id="JADCTT010000012">
    <property type="protein sequence ID" value="KAF9746045.1"/>
    <property type="molecule type" value="Genomic_DNA"/>
</dbReference>
<sequence length="247" mass="27797">MSHQPSRQRSDSTSAALVGREQAADPDIAKRVLRKIDYTIIPLLFVTYMFNFMDKTILSSAAVFGLREDNNLKNQEYSWVGSIFYFGYLVFEYPATILIARLPTARYLTVNTVFWGIVVALTAACSNFAGLMTVRFLLGMAEASITPGFMFLTSTWYTRDEMPTRVGIWFAGNSCGGLASSLLAFGVGHIGDHVHPWRWMYIILGVGTFLWAIPIFLLLPDSISTARFLTPEERQVAAKPHCYCRHR</sequence>
<dbReference type="Pfam" id="PF07690">
    <property type="entry name" value="MFS_1"/>
    <property type="match status" value="1"/>
</dbReference>
<evidence type="ECO:0000256" key="2">
    <source>
        <dbReference type="ARBA" id="ARBA00022448"/>
    </source>
</evidence>
<feature type="transmembrane region" description="Helical" evidence="7">
    <location>
        <begin position="112"/>
        <end position="130"/>
    </location>
</feature>
<dbReference type="PANTHER" id="PTHR43791:SF10">
    <property type="entry name" value="MAJOR FACILITATOR SUPERFAMILY (MFS) PROFILE DOMAIN-CONTAINING PROTEIN"/>
    <property type="match status" value="1"/>
</dbReference>
<dbReference type="AlphaFoldDB" id="A0A8H7K8W1"/>
<feature type="domain" description="Major facilitator superfamily (MFS) profile" evidence="8">
    <location>
        <begin position="40"/>
        <end position="247"/>
    </location>
</feature>
<evidence type="ECO:0000256" key="4">
    <source>
        <dbReference type="ARBA" id="ARBA00022989"/>
    </source>
</evidence>
<comment type="subcellular location">
    <subcellularLocation>
        <location evidence="1">Membrane</location>
        <topology evidence="1">Multi-pass membrane protein</topology>
    </subcellularLocation>
</comment>
<feature type="transmembrane region" description="Helical" evidence="7">
    <location>
        <begin position="166"/>
        <end position="187"/>
    </location>
</feature>
<dbReference type="PANTHER" id="PTHR43791">
    <property type="entry name" value="PERMEASE-RELATED"/>
    <property type="match status" value="1"/>
</dbReference>
<dbReference type="Proteomes" id="UP000616885">
    <property type="component" value="Unassembled WGS sequence"/>
</dbReference>
<evidence type="ECO:0000256" key="1">
    <source>
        <dbReference type="ARBA" id="ARBA00004141"/>
    </source>
</evidence>
<dbReference type="InterPro" id="IPR036259">
    <property type="entry name" value="MFS_trans_sf"/>
</dbReference>
<dbReference type="GO" id="GO:0022857">
    <property type="term" value="F:transmembrane transporter activity"/>
    <property type="evidence" value="ECO:0007669"/>
    <property type="project" value="InterPro"/>
</dbReference>
<evidence type="ECO:0000256" key="7">
    <source>
        <dbReference type="SAM" id="Phobius"/>
    </source>
</evidence>
<organism evidence="9 10">
    <name type="scientific">Bionectria ochroleuca</name>
    <name type="common">Gliocladium roseum</name>
    <dbReference type="NCBI Taxonomy" id="29856"/>
    <lineage>
        <taxon>Eukaryota</taxon>
        <taxon>Fungi</taxon>
        <taxon>Dikarya</taxon>
        <taxon>Ascomycota</taxon>
        <taxon>Pezizomycotina</taxon>
        <taxon>Sordariomycetes</taxon>
        <taxon>Hypocreomycetidae</taxon>
        <taxon>Hypocreales</taxon>
        <taxon>Bionectriaceae</taxon>
        <taxon>Clonostachys</taxon>
    </lineage>
</organism>
<evidence type="ECO:0000313" key="10">
    <source>
        <dbReference type="Proteomes" id="UP000616885"/>
    </source>
</evidence>
<evidence type="ECO:0000256" key="5">
    <source>
        <dbReference type="ARBA" id="ARBA00023136"/>
    </source>
</evidence>
<evidence type="ECO:0000256" key="6">
    <source>
        <dbReference type="ARBA" id="ARBA00037968"/>
    </source>
</evidence>
<feature type="transmembrane region" description="Helical" evidence="7">
    <location>
        <begin position="40"/>
        <end position="65"/>
    </location>
</feature>
<feature type="transmembrane region" description="Helical" evidence="7">
    <location>
        <begin position="136"/>
        <end position="154"/>
    </location>
</feature>
<feature type="transmembrane region" description="Helical" evidence="7">
    <location>
        <begin position="199"/>
        <end position="219"/>
    </location>
</feature>
<gene>
    <name evidence="9" type="ORF">IM811_004346</name>
</gene>
<keyword evidence="2" id="KW-0813">Transport</keyword>
<evidence type="ECO:0000259" key="8">
    <source>
        <dbReference type="PROSITE" id="PS50850"/>
    </source>
</evidence>
<comment type="similarity">
    <text evidence="6">Belongs to the major facilitator superfamily. Allantoate permease family.</text>
</comment>
<dbReference type="SUPFAM" id="SSF103473">
    <property type="entry name" value="MFS general substrate transporter"/>
    <property type="match status" value="1"/>
</dbReference>
<keyword evidence="5 7" id="KW-0472">Membrane</keyword>
<proteinExistence type="inferred from homology"/>
<dbReference type="GO" id="GO:0016020">
    <property type="term" value="C:membrane"/>
    <property type="evidence" value="ECO:0007669"/>
    <property type="project" value="UniProtKB-SubCell"/>
</dbReference>
<evidence type="ECO:0000256" key="3">
    <source>
        <dbReference type="ARBA" id="ARBA00022692"/>
    </source>
</evidence>
<evidence type="ECO:0000313" key="9">
    <source>
        <dbReference type="EMBL" id="KAF9746045.1"/>
    </source>
</evidence>
<accession>A0A8H7K8W1</accession>
<protein>
    <recommendedName>
        <fullName evidence="8">Major facilitator superfamily (MFS) profile domain-containing protein</fullName>
    </recommendedName>
</protein>
<dbReference type="Gene3D" id="1.20.1250.20">
    <property type="entry name" value="MFS general substrate transporter like domains"/>
    <property type="match status" value="1"/>
</dbReference>
<name>A0A8H7K8W1_BIOOC</name>